<dbReference type="Pfam" id="PF21545">
    <property type="entry name" value="T7SS_EccA1_N"/>
    <property type="match status" value="1"/>
</dbReference>
<evidence type="ECO:0000313" key="4">
    <source>
        <dbReference type="EMBL" id="HGV97015.1"/>
    </source>
</evidence>
<name>A0A7C4XDW4_UNCW3</name>
<dbReference type="SUPFAM" id="SSF48452">
    <property type="entry name" value="TPR-like"/>
    <property type="match status" value="1"/>
</dbReference>
<dbReference type="PROSITE" id="PS50005">
    <property type="entry name" value="TPR"/>
    <property type="match status" value="1"/>
</dbReference>
<dbReference type="InterPro" id="IPR049078">
    <property type="entry name" value="T7SS_EccA1-like_N"/>
</dbReference>
<feature type="transmembrane region" description="Helical" evidence="2">
    <location>
        <begin position="33"/>
        <end position="51"/>
    </location>
</feature>
<dbReference type="InterPro" id="IPR019734">
    <property type="entry name" value="TPR_rpt"/>
</dbReference>
<dbReference type="Gene3D" id="1.25.40.10">
    <property type="entry name" value="Tetratricopeptide repeat domain"/>
    <property type="match status" value="2"/>
</dbReference>
<gene>
    <name evidence="4" type="ORF">ENV60_01815</name>
</gene>
<evidence type="ECO:0000256" key="2">
    <source>
        <dbReference type="SAM" id="Phobius"/>
    </source>
</evidence>
<dbReference type="AlphaFoldDB" id="A0A7C4XDW4"/>
<comment type="caution">
    <text evidence="4">The sequence shown here is derived from an EMBL/GenBank/DDBJ whole genome shotgun (WGS) entry which is preliminary data.</text>
</comment>
<reference evidence="4" key="1">
    <citation type="journal article" date="2020" name="mSystems">
        <title>Genome- and Community-Level Interaction Insights into Carbon Utilization and Element Cycling Functions of Hydrothermarchaeota in Hydrothermal Sediment.</title>
        <authorList>
            <person name="Zhou Z."/>
            <person name="Liu Y."/>
            <person name="Xu W."/>
            <person name="Pan J."/>
            <person name="Luo Z.H."/>
            <person name="Li M."/>
        </authorList>
    </citation>
    <scope>NUCLEOTIDE SEQUENCE [LARGE SCALE GENOMIC DNA]</scope>
    <source>
        <strain evidence="4">SpSt-774</strain>
    </source>
</reference>
<keyword evidence="2" id="KW-1133">Transmembrane helix</keyword>
<keyword evidence="2" id="KW-0472">Membrane</keyword>
<feature type="domain" description="ESX-1 secretion system protein EccA1-like N-terminal" evidence="3">
    <location>
        <begin position="66"/>
        <end position="207"/>
    </location>
</feature>
<keyword evidence="2" id="KW-0812">Transmembrane</keyword>
<sequence length="219" mass="24697">MRDLKRGIKTEDSFQRMMERIIKYIIKHRETSIWVGVGIIGVIVALVYLLSSGEAHKPEADLLSTQGISMLSMGRVKDAEDILLSLTQKYSNTRPGKIALYYLGVINYHTGRFSEALDYFDKFLSKEKNDYLLTSSAQLGAGCSAEGLKDYQRALKYYESITKSKDSPFYLLGMLALGRIKGINGDTKGAIEILNELLKKNPPPEIANEAKYYIGYFNR</sequence>
<organism evidence="4">
    <name type="scientific">candidate division WOR-3 bacterium</name>
    <dbReference type="NCBI Taxonomy" id="2052148"/>
    <lineage>
        <taxon>Bacteria</taxon>
        <taxon>Bacteria division WOR-3</taxon>
    </lineage>
</organism>
<dbReference type="SMART" id="SM00028">
    <property type="entry name" value="TPR"/>
    <property type="match status" value="3"/>
</dbReference>
<feature type="repeat" description="TPR" evidence="1">
    <location>
        <begin position="97"/>
        <end position="130"/>
    </location>
</feature>
<dbReference type="InterPro" id="IPR011990">
    <property type="entry name" value="TPR-like_helical_dom_sf"/>
</dbReference>
<keyword evidence="1" id="KW-0802">TPR repeat</keyword>
<protein>
    <submittedName>
        <fullName evidence="4">Tetratricopeptide repeat protein</fullName>
    </submittedName>
</protein>
<accession>A0A7C4XDW4</accession>
<dbReference type="EMBL" id="DTGZ01000032">
    <property type="protein sequence ID" value="HGV97015.1"/>
    <property type="molecule type" value="Genomic_DNA"/>
</dbReference>
<evidence type="ECO:0000256" key="1">
    <source>
        <dbReference type="PROSITE-ProRule" id="PRU00339"/>
    </source>
</evidence>
<proteinExistence type="predicted"/>
<evidence type="ECO:0000259" key="3">
    <source>
        <dbReference type="Pfam" id="PF21545"/>
    </source>
</evidence>